<evidence type="ECO:0000313" key="2">
    <source>
        <dbReference type="Proteomes" id="UP000886595"/>
    </source>
</evidence>
<organism evidence="1 2">
    <name type="scientific">Brassica carinata</name>
    <name type="common">Ethiopian mustard</name>
    <name type="synonym">Abyssinian cabbage</name>
    <dbReference type="NCBI Taxonomy" id="52824"/>
    <lineage>
        <taxon>Eukaryota</taxon>
        <taxon>Viridiplantae</taxon>
        <taxon>Streptophyta</taxon>
        <taxon>Embryophyta</taxon>
        <taxon>Tracheophyta</taxon>
        <taxon>Spermatophyta</taxon>
        <taxon>Magnoliopsida</taxon>
        <taxon>eudicotyledons</taxon>
        <taxon>Gunneridae</taxon>
        <taxon>Pentapetalae</taxon>
        <taxon>rosids</taxon>
        <taxon>malvids</taxon>
        <taxon>Brassicales</taxon>
        <taxon>Brassicaceae</taxon>
        <taxon>Brassiceae</taxon>
        <taxon>Brassica</taxon>
    </lineage>
</organism>
<gene>
    <name evidence="1" type="ORF">Bca52824_067409</name>
</gene>
<evidence type="ECO:0000313" key="1">
    <source>
        <dbReference type="EMBL" id="KAG2272854.1"/>
    </source>
</evidence>
<dbReference type="OrthoDB" id="686384at2759"/>
<sequence length="169" mass="18774">MKVVALVSGGKDSCYVMMKCIQYGHEVKSFPENVLTQIVALANLLPVDELDSYMYQTEMVNPKFQPCFSFKFLYLFNSLLVYLQIANGIKAILVKVAAIGLDPSKHLGKDLSLHGTTSFEVERLNEMCHGVRVDHLKEPIFNLVPVLAAGNSSASLDYIITCELLSLRS</sequence>
<dbReference type="AlphaFoldDB" id="A0A8X7QLW7"/>
<dbReference type="EMBL" id="JAAMPC010000013">
    <property type="protein sequence ID" value="KAG2272854.1"/>
    <property type="molecule type" value="Genomic_DNA"/>
</dbReference>
<evidence type="ECO:0008006" key="3">
    <source>
        <dbReference type="Google" id="ProtNLM"/>
    </source>
</evidence>
<proteinExistence type="predicted"/>
<dbReference type="PANTHER" id="PTHR12196">
    <property type="entry name" value="DOMAIN OF UNKNOWN FUNCTION 71 DUF71 -CONTAINING PROTEIN"/>
    <property type="match status" value="1"/>
</dbReference>
<protein>
    <recommendedName>
        <fullName evidence="3">Diphthine--ammonia ligase</fullName>
    </recommendedName>
</protein>
<dbReference type="GO" id="GO:0017183">
    <property type="term" value="P:protein histidyl modification to diphthamide"/>
    <property type="evidence" value="ECO:0007669"/>
    <property type="project" value="TreeGrafter"/>
</dbReference>
<dbReference type="GO" id="GO:0017178">
    <property type="term" value="F:diphthine-ammonia ligase activity"/>
    <property type="evidence" value="ECO:0007669"/>
    <property type="project" value="TreeGrafter"/>
</dbReference>
<name>A0A8X7QLW7_BRACI</name>
<dbReference type="Gene3D" id="3.40.50.620">
    <property type="entry name" value="HUPs"/>
    <property type="match status" value="1"/>
</dbReference>
<dbReference type="InterPro" id="IPR030662">
    <property type="entry name" value="DPH6/MJ0570"/>
</dbReference>
<dbReference type="Proteomes" id="UP000886595">
    <property type="component" value="Unassembled WGS sequence"/>
</dbReference>
<dbReference type="PANTHER" id="PTHR12196:SF2">
    <property type="entry name" value="DIPHTHINE--AMMONIA LIGASE"/>
    <property type="match status" value="1"/>
</dbReference>
<keyword evidence="2" id="KW-1185">Reference proteome</keyword>
<comment type="caution">
    <text evidence="1">The sequence shown here is derived from an EMBL/GenBank/DDBJ whole genome shotgun (WGS) entry which is preliminary data.</text>
</comment>
<dbReference type="InterPro" id="IPR014729">
    <property type="entry name" value="Rossmann-like_a/b/a_fold"/>
</dbReference>
<accession>A0A8X7QLW7</accession>
<dbReference type="SUPFAM" id="SSF52402">
    <property type="entry name" value="Adenine nucleotide alpha hydrolases-like"/>
    <property type="match status" value="1"/>
</dbReference>
<reference evidence="1 2" key="1">
    <citation type="submission" date="2020-02" db="EMBL/GenBank/DDBJ databases">
        <authorList>
            <person name="Ma Q."/>
            <person name="Huang Y."/>
            <person name="Song X."/>
            <person name="Pei D."/>
        </authorList>
    </citation>
    <scope>NUCLEOTIDE SEQUENCE [LARGE SCALE GENOMIC DNA]</scope>
    <source>
        <strain evidence="1">Sxm20200214</strain>
        <tissue evidence="1">Leaf</tissue>
    </source>
</reference>